<keyword evidence="2" id="KW-0378">Hydrolase</keyword>
<sequence length="300" mass="33766">MTKPEITQSQKRFQESVGALFNENRPTSLFIKSSTDMGVVRNGGRNGARFAPQSFLSTFKKFSQDLNLKEQSFLEFEVGDEAHEKQNFHEAQLAESARIEKILKNHPGSKVCHIGGGHDHIYPLLRAYSHQFKKIVVLNIDAHADTRTDSEFHSGTPFRQFSEEFSGEFHIFQIGLHPFANSFSTLSPLNKGKSVELFKKDMTTENLNQLFKKVSEVIDEKTLVVFSLDADALNGFEVPGVSAVNPDGISRTELLDLWKRYVGLKLSHSPVLGIYELNPLYDSLAAISMRNMASFVFEGF</sequence>
<keyword evidence="5" id="KW-1185">Reference proteome</keyword>
<evidence type="ECO:0000256" key="2">
    <source>
        <dbReference type="ARBA" id="ARBA00022801"/>
    </source>
</evidence>
<dbReference type="KEGG" id="psti:SOO65_05820"/>
<gene>
    <name evidence="4" type="ORF">SOO65_05820</name>
</gene>
<dbReference type="Gene3D" id="3.40.800.10">
    <property type="entry name" value="Ureohydrolase domain"/>
    <property type="match status" value="1"/>
</dbReference>
<protein>
    <submittedName>
        <fullName evidence="4">Arginase family protein</fullName>
    </submittedName>
</protein>
<evidence type="ECO:0000256" key="1">
    <source>
        <dbReference type="ARBA" id="ARBA00022723"/>
    </source>
</evidence>
<dbReference type="EMBL" id="CP139487">
    <property type="protein sequence ID" value="WPU66259.1"/>
    <property type="molecule type" value="Genomic_DNA"/>
</dbReference>
<name>A0AAX4HSE3_9BACT</name>
<reference evidence="4 5" key="1">
    <citation type="submission" date="2023-11" db="EMBL/GenBank/DDBJ databases">
        <title>Peredibacter starrii A3.12.</title>
        <authorList>
            <person name="Mitchell R.J."/>
        </authorList>
    </citation>
    <scope>NUCLEOTIDE SEQUENCE [LARGE SCALE GENOMIC DNA]</scope>
    <source>
        <strain evidence="4 5">A3.12</strain>
    </source>
</reference>
<dbReference type="InterPro" id="IPR023696">
    <property type="entry name" value="Ureohydrolase_dom_sf"/>
</dbReference>
<dbReference type="PANTHER" id="PTHR11358">
    <property type="entry name" value="ARGINASE/AGMATINASE"/>
    <property type="match status" value="1"/>
</dbReference>
<accession>A0AAX4HSE3</accession>
<keyword evidence="1" id="KW-0479">Metal-binding</keyword>
<evidence type="ECO:0000256" key="3">
    <source>
        <dbReference type="PROSITE-ProRule" id="PRU00742"/>
    </source>
</evidence>
<evidence type="ECO:0000313" key="4">
    <source>
        <dbReference type="EMBL" id="WPU66259.1"/>
    </source>
</evidence>
<dbReference type="InterPro" id="IPR006035">
    <property type="entry name" value="Ureohydrolase"/>
</dbReference>
<comment type="similarity">
    <text evidence="3">Belongs to the arginase family.</text>
</comment>
<dbReference type="Proteomes" id="UP001324634">
    <property type="component" value="Chromosome"/>
</dbReference>
<dbReference type="GO" id="GO:0046872">
    <property type="term" value="F:metal ion binding"/>
    <property type="evidence" value="ECO:0007669"/>
    <property type="project" value="UniProtKB-KW"/>
</dbReference>
<organism evidence="4 5">
    <name type="scientific">Peredibacter starrii</name>
    <dbReference type="NCBI Taxonomy" id="28202"/>
    <lineage>
        <taxon>Bacteria</taxon>
        <taxon>Pseudomonadati</taxon>
        <taxon>Bdellovibrionota</taxon>
        <taxon>Bacteriovoracia</taxon>
        <taxon>Bacteriovoracales</taxon>
        <taxon>Bacteriovoracaceae</taxon>
        <taxon>Peredibacter</taxon>
    </lineage>
</organism>
<dbReference type="RefSeq" id="WP_321398291.1">
    <property type="nucleotide sequence ID" value="NZ_CP139487.1"/>
</dbReference>
<evidence type="ECO:0000313" key="5">
    <source>
        <dbReference type="Proteomes" id="UP001324634"/>
    </source>
</evidence>
<dbReference type="Pfam" id="PF00491">
    <property type="entry name" value="Arginase"/>
    <property type="match status" value="1"/>
</dbReference>
<dbReference type="SUPFAM" id="SSF52768">
    <property type="entry name" value="Arginase/deacetylase"/>
    <property type="match status" value="1"/>
</dbReference>
<dbReference type="GO" id="GO:0033389">
    <property type="term" value="P:putrescine biosynthetic process from arginine, via agmatine"/>
    <property type="evidence" value="ECO:0007669"/>
    <property type="project" value="TreeGrafter"/>
</dbReference>
<dbReference type="PROSITE" id="PS51409">
    <property type="entry name" value="ARGINASE_2"/>
    <property type="match status" value="1"/>
</dbReference>
<dbReference type="GO" id="GO:0008783">
    <property type="term" value="F:agmatinase activity"/>
    <property type="evidence" value="ECO:0007669"/>
    <property type="project" value="TreeGrafter"/>
</dbReference>
<dbReference type="AlphaFoldDB" id="A0AAX4HSE3"/>
<dbReference type="PANTHER" id="PTHR11358:SF26">
    <property type="entry name" value="GUANIDINO ACID HYDROLASE, MITOCHONDRIAL"/>
    <property type="match status" value="1"/>
</dbReference>
<proteinExistence type="inferred from homology"/>